<feature type="compositionally biased region" description="Basic and acidic residues" evidence="1">
    <location>
        <begin position="36"/>
        <end position="63"/>
    </location>
</feature>
<keyword evidence="3" id="KW-1185">Reference proteome</keyword>
<comment type="caution">
    <text evidence="2">The sequence shown here is derived from an EMBL/GenBank/DDBJ whole genome shotgun (WGS) entry which is preliminary data.</text>
</comment>
<evidence type="ECO:0000313" key="2">
    <source>
        <dbReference type="EMBL" id="CAD5113474.1"/>
    </source>
</evidence>
<name>A0A7I8VAV6_9ANNE</name>
<organism evidence="2 3">
    <name type="scientific">Dimorphilus gyrociliatus</name>
    <dbReference type="NCBI Taxonomy" id="2664684"/>
    <lineage>
        <taxon>Eukaryota</taxon>
        <taxon>Metazoa</taxon>
        <taxon>Spiralia</taxon>
        <taxon>Lophotrochozoa</taxon>
        <taxon>Annelida</taxon>
        <taxon>Polychaeta</taxon>
        <taxon>Polychaeta incertae sedis</taxon>
        <taxon>Dinophilidae</taxon>
        <taxon>Dimorphilus</taxon>
    </lineage>
</organism>
<sequence length="87" mass="9744">MGCFGKKKKNEYKLSKSVKQERNGSQKVEFAYKAQTTREEKSEGFSDLSIGKKVEDTPEKNSMDGDDGLDNTDRQHSVETGVVPLNN</sequence>
<reference evidence="2 3" key="1">
    <citation type="submission" date="2020-08" db="EMBL/GenBank/DDBJ databases">
        <authorList>
            <person name="Hejnol A."/>
        </authorList>
    </citation>
    <scope>NUCLEOTIDE SEQUENCE [LARGE SCALE GENOMIC DNA]</scope>
</reference>
<dbReference type="Proteomes" id="UP000549394">
    <property type="component" value="Unassembled WGS sequence"/>
</dbReference>
<dbReference type="EMBL" id="CAJFCJ010000004">
    <property type="protein sequence ID" value="CAD5113474.1"/>
    <property type="molecule type" value="Genomic_DNA"/>
</dbReference>
<evidence type="ECO:0000256" key="1">
    <source>
        <dbReference type="SAM" id="MobiDB-lite"/>
    </source>
</evidence>
<evidence type="ECO:0000313" key="3">
    <source>
        <dbReference type="Proteomes" id="UP000549394"/>
    </source>
</evidence>
<protein>
    <submittedName>
        <fullName evidence="2">DgyrCDS2639</fullName>
    </submittedName>
</protein>
<feature type="region of interest" description="Disordered" evidence="1">
    <location>
        <begin position="15"/>
        <end position="87"/>
    </location>
</feature>
<feature type="compositionally biased region" description="Basic and acidic residues" evidence="1">
    <location>
        <begin position="15"/>
        <end position="24"/>
    </location>
</feature>
<gene>
    <name evidence="2" type="ORF">DGYR_LOCUS2459</name>
</gene>
<accession>A0A7I8VAV6</accession>
<dbReference type="AlphaFoldDB" id="A0A7I8VAV6"/>
<proteinExistence type="predicted"/>